<dbReference type="RefSeq" id="WP_245914437.1">
    <property type="nucleotide sequence ID" value="NZ_PJMW01000002.1"/>
</dbReference>
<protein>
    <submittedName>
        <fullName evidence="1">Uncharacterized protein</fullName>
    </submittedName>
</protein>
<evidence type="ECO:0000313" key="2">
    <source>
        <dbReference type="Proteomes" id="UP000233766"/>
    </source>
</evidence>
<dbReference type="AlphaFoldDB" id="A0A2N3VA73"/>
<accession>A0A2N3VA73</accession>
<dbReference type="Proteomes" id="UP000233766">
    <property type="component" value="Unassembled WGS sequence"/>
</dbReference>
<name>A0A2N3VA73_9NOCA</name>
<evidence type="ECO:0000313" key="1">
    <source>
        <dbReference type="EMBL" id="PKV78542.1"/>
    </source>
</evidence>
<comment type="caution">
    <text evidence="1">The sequence shown here is derived from an EMBL/GenBank/DDBJ whole genome shotgun (WGS) entry which is preliminary data.</text>
</comment>
<reference evidence="1 2" key="1">
    <citation type="submission" date="2017-12" db="EMBL/GenBank/DDBJ databases">
        <title>Sequencing the genomes of 1000 Actinobacteria strains.</title>
        <authorList>
            <person name="Klenk H.-P."/>
        </authorList>
    </citation>
    <scope>NUCLEOTIDE SEQUENCE [LARGE SCALE GENOMIC DNA]</scope>
    <source>
        <strain evidence="1 2">DSM 44489</strain>
    </source>
</reference>
<proteinExistence type="predicted"/>
<keyword evidence="2" id="KW-1185">Reference proteome</keyword>
<gene>
    <name evidence="1" type="ORF">ATK86_2916</name>
</gene>
<organism evidence="1 2">
    <name type="scientific">Nocardia fluminea</name>
    <dbReference type="NCBI Taxonomy" id="134984"/>
    <lineage>
        <taxon>Bacteria</taxon>
        <taxon>Bacillati</taxon>
        <taxon>Actinomycetota</taxon>
        <taxon>Actinomycetes</taxon>
        <taxon>Mycobacteriales</taxon>
        <taxon>Nocardiaceae</taxon>
        <taxon>Nocardia</taxon>
    </lineage>
</organism>
<dbReference type="EMBL" id="PJMW01000002">
    <property type="protein sequence ID" value="PKV78542.1"/>
    <property type="molecule type" value="Genomic_DNA"/>
</dbReference>
<sequence length="79" mass="8123">MTDIPEGDTRAFMTAAGLPPAFVEGAAVGQSFVRHGHNETITDDIERALGRSARGYAAWAADHRAAFAPVVAGVASGPS</sequence>